<keyword evidence="5" id="KW-0732">Signal</keyword>
<dbReference type="InterPro" id="IPR012910">
    <property type="entry name" value="Plug_dom"/>
</dbReference>
<feature type="domain" description="TonB-dependent receptor plug" evidence="7">
    <location>
        <begin position="58"/>
        <end position="165"/>
    </location>
</feature>
<dbReference type="EMBL" id="LAZL01000001">
    <property type="protein sequence ID" value="KMT67075.1"/>
    <property type="molecule type" value="Genomic_DNA"/>
</dbReference>
<dbReference type="InterPro" id="IPR036942">
    <property type="entry name" value="Beta-barrel_TonB_sf"/>
</dbReference>
<dbReference type="PANTHER" id="PTHR40980">
    <property type="entry name" value="PLUG DOMAIN-CONTAINING PROTEIN"/>
    <property type="match status" value="1"/>
</dbReference>
<dbReference type="OrthoDB" id="8727862at2"/>
<comment type="subcellular location">
    <subcellularLocation>
        <location evidence="1 4">Cell outer membrane</location>
    </subcellularLocation>
</comment>
<evidence type="ECO:0000259" key="6">
    <source>
        <dbReference type="Pfam" id="PF00593"/>
    </source>
</evidence>
<dbReference type="PANTHER" id="PTHR40980:SF3">
    <property type="entry name" value="TONB-DEPENDENT RECEPTOR-LIKE BETA-BARREL DOMAIN-CONTAINING PROTEIN"/>
    <property type="match status" value="1"/>
</dbReference>
<feature type="chain" id="PRO_5005298613" description="TonB-dependent receptor" evidence="5">
    <location>
        <begin position="26"/>
        <end position="1319"/>
    </location>
</feature>
<dbReference type="Proteomes" id="UP000037600">
    <property type="component" value="Unassembled WGS sequence"/>
</dbReference>
<evidence type="ECO:0000313" key="8">
    <source>
        <dbReference type="EMBL" id="KMT67075.1"/>
    </source>
</evidence>
<evidence type="ECO:0000256" key="3">
    <source>
        <dbReference type="ARBA" id="ARBA00023237"/>
    </source>
</evidence>
<dbReference type="InterPro" id="IPR037066">
    <property type="entry name" value="Plug_dom_sf"/>
</dbReference>
<sequence length="1319" mass="147205">MINNFKLKAVATAVVTSFMTTPLYAAEETETENDVETIEVTGFRGSLIKAINSKRFADTVTDSIHAEDIGKSTDQNIADALSRITGVTVQEQDGEGTRISVRGAGAHLNQISMNGIALTSGLSGDAESASSDQSVDLSTFSADILGSIDVIKTQSAENDEGSLGASVQLNSIKPLALNKPRRMLEYQGRYNDYSTDYDRKITASVSDKFFDESFGVIVTYSDETQKTRRDETNVNWGERAYRIQDFTASDMDNKVIRVPSAVFDSEAEYLAAQTDNDAFAQEINGKYYVYPKHNYHRASDNYDPNTQILTTEVNKYGMTRESQNFYLNRNQRDRKTLNIGLQYAPSADTDIQLDLSHAKQEVTNDNHSLFMNYAPDSNVPLELDPMYAWRNFNLANDTFERWVGRGTQGNFARNMGVNTIETKVASLNIKQMLTDDLQVNIVAGYSNTVDDNPRNVRLSTATWGTLWGGAVKSTPLSDFQPMGFNCITGSCIPSLGTEFASRDAVTGALDYKPSRFNPRDLHTNHVGGVNFTSNLSDDTAKSLVIDFDWAIDSEHIREVEFGVKRSNRKRDVSRATTQISNSSSVQSSEGEILDLEQIRMQDITLAQFIDNGAFPVNNFLDEIITPSEVDTGPVNAWTADSQNLIRPYKLEDTGGEWINGWPLLSVDKALGRVLGRDASLMRVTPNNSGSNTIEIDTTAAYGQINFEFLDSQLTGNVGVRYVKDEVNSSGFDSIQYYNNVFAIDAHDTINDRQLANMSLPVCTSARDLSFTPNRNSIPADFYYPNHEDFADFDKCYDWRLTHTFNDQRDNTQPSVGNGLLEEYTDPITGNEYQYLNGFAPDKFDGSQAAWDAALNNLQDDPALIMLFDYSPGAFADGLANELINKPTPEQIVTYDSNGMPTGETISYQAPNPNRAGDLYAPAGRGRDTETLRAYLDRSTTALSGKGLLLPDYRVSSRRHADSSYSMFLPSLNLNYAINEQMIARFAISKTMARPRFDSLNPAVRLNESIWDPVGSGSLGNASLVPLESKNLDLSFEWYFNDTGILSATLFYKDMTNFEETVATPYYAKDLRNVTDQTEIDAMEFLIDPSLVDNSDVQSVIDSDCFRERLASNDITDQAFEIKCREFQVQVRRNGKGATIKGLEFGYTHNYDFLPGFLSGLGTQFNYTYSHSESDEEIIETTGQVLKPLPQPHTPKHSANTTVFWEKDGVQLRLAHRYSSMQLINRQLINGASWLDSTSRLDFSSSYKINNTFTVSFQALNLTDDVRRTFFTAQDLRTEDGEVFIENEGNAMEDSSVDTSKTMSLLKTGRQYRIGIRANF</sequence>
<accession>A0A0J8GWC8</accession>
<keyword evidence="9" id="KW-1185">Reference proteome</keyword>
<dbReference type="PATRIC" id="fig|1513271.3.peg.68"/>
<dbReference type="STRING" id="1513271.XM47_00325"/>
<evidence type="ECO:0000256" key="4">
    <source>
        <dbReference type="RuleBase" id="RU003357"/>
    </source>
</evidence>
<name>A0A0J8GWC8_9ALTE</name>
<comment type="similarity">
    <text evidence="4">Belongs to the TonB-dependent receptor family.</text>
</comment>
<evidence type="ECO:0000256" key="1">
    <source>
        <dbReference type="ARBA" id="ARBA00004442"/>
    </source>
</evidence>
<evidence type="ECO:0000259" key="7">
    <source>
        <dbReference type="Pfam" id="PF07715"/>
    </source>
</evidence>
<dbReference type="Pfam" id="PF00593">
    <property type="entry name" value="TonB_dep_Rec_b-barrel"/>
    <property type="match status" value="1"/>
</dbReference>
<evidence type="ECO:0000256" key="5">
    <source>
        <dbReference type="SAM" id="SignalP"/>
    </source>
</evidence>
<dbReference type="Pfam" id="PF07715">
    <property type="entry name" value="Plug"/>
    <property type="match status" value="1"/>
</dbReference>
<evidence type="ECO:0000256" key="2">
    <source>
        <dbReference type="ARBA" id="ARBA00023136"/>
    </source>
</evidence>
<keyword evidence="2 4" id="KW-0472">Membrane</keyword>
<dbReference type="SUPFAM" id="SSF56935">
    <property type="entry name" value="Porins"/>
    <property type="match status" value="1"/>
</dbReference>
<dbReference type="Gene3D" id="2.170.130.10">
    <property type="entry name" value="TonB-dependent receptor, plug domain"/>
    <property type="match status" value="1"/>
</dbReference>
<evidence type="ECO:0008006" key="10">
    <source>
        <dbReference type="Google" id="ProtNLM"/>
    </source>
</evidence>
<reference evidence="8 9" key="1">
    <citation type="submission" date="2015-04" db="EMBL/GenBank/DDBJ databases">
        <title>Draft Genome Sequence of the Novel Agar-Digesting Marine Bacterium Q1.</title>
        <authorList>
            <person name="Li Y."/>
            <person name="Li D."/>
            <person name="Chen G."/>
            <person name="Du Z."/>
        </authorList>
    </citation>
    <scope>NUCLEOTIDE SEQUENCE [LARGE SCALE GENOMIC DNA]</scope>
    <source>
        <strain evidence="8 9">Q1</strain>
    </source>
</reference>
<keyword evidence="4" id="KW-0798">TonB box</keyword>
<protein>
    <recommendedName>
        <fullName evidence="10">TonB-dependent receptor</fullName>
    </recommendedName>
</protein>
<feature type="signal peptide" evidence="5">
    <location>
        <begin position="1"/>
        <end position="25"/>
    </location>
</feature>
<proteinExistence type="inferred from homology"/>
<keyword evidence="3" id="KW-0998">Cell outer membrane</keyword>
<feature type="domain" description="TonB-dependent receptor-like beta-barrel" evidence="6">
    <location>
        <begin position="772"/>
        <end position="1261"/>
    </location>
</feature>
<evidence type="ECO:0000313" key="9">
    <source>
        <dbReference type="Proteomes" id="UP000037600"/>
    </source>
</evidence>
<dbReference type="GO" id="GO:0009279">
    <property type="term" value="C:cell outer membrane"/>
    <property type="evidence" value="ECO:0007669"/>
    <property type="project" value="UniProtKB-SubCell"/>
</dbReference>
<organism evidence="8 9">
    <name type="scientific">Catenovulum maritimum</name>
    <dbReference type="NCBI Taxonomy" id="1513271"/>
    <lineage>
        <taxon>Bacteria</taxon>
        <taxon>Pseudomonadati</taxon>
        <taxon>Pseudomonadota</taxon>
        <taxon>Gammaproteobacteria</taxon>
        <taxon>Alteromonadales</taxon>
        <taxon>Alteromonadaceae</taxon>
        <taxon>Catenovulum</taxon>
    </lineage>
</organism>
<gene>
    <name evidence="8" type="ORF">XM47_00325</name>
</gene>
<dbReference type="Gene3D" id="2.40.170.20">
    <property type="entry name" value="TonB-dependent receptor, beta-barrel domain"/>
    <property type="match status" value="1"/>
</dbReference>
<dbReference type="InterPro" id="IPR000531">
    <property type="entry name" value="Beta-barrel_TonB"/>
</dbReference>
<comment type="caution">
    <text evidence="8">The sequence shown here is derived from an EMBL/GenBank/DDBJ whole genome shotgun (WGS) entry which is preliminary data.</text>
</comment>
<dbReference type="RefSeq" id="WP_048688040.1">
    <property type="nucleotide sequence ID" value="NZ_KQ130482.1"/>
</dbReference>